<dbReference type="Gene3D" id="3.50.50.60">
    <property type="entry name" value="FAD/NAD(P)-binding domain"/>
    <property type="match status" value="1"/>
</dbReference>
<dbReference type="AlphaFoldDB" id="A0A181C5L9"/>
<dbReference type="SUPFAM" id="SSF51905">
    <property type="entry name" value="FAD/NAD(P)-binding domain"/>
    <property type="match status" value="1"/>
</dbReference>
<organism evidence="2 3">
    <name type="scientific">Komagataeibacter rhaeticus</name>
    <dbReference type="NCBI Taxonomy" id="215221"/>
    <lineage>
        <taxon>Bacteria</taxon>
        <taxon>Pseudomonadati</taxon>
        <taxon>Pseudomonadota</taxon>
        <taxon>Alphaproteobacteria</taxon>
        <taxon>Acetobacterales</taxon>
        <taxon>Acetobacteraceae</taxon>
        <taxon>Komagataeibacter</taxon>
    </lineage>
</organism>
<keyword evidence="1" id="KW-0560">Oxidoreductase</keyword>
<dbReference type="PANTHER" id="PTHR13847:SF287">
    <property type="entry name" value="FAD-DEPENDENT OXIDOREDUCTASE DOMAIN-CONTAINING PROTEIN 1"/>
    <property type="match status" value="1"/>
</dbReference>
<proteinExistence type="predicted"/>
<dbReference type="Gene3D" id="3.30.9.10">
    <property type="entry name" value="D-Amino Acid Oxidase, subunit A, domain 2"/>
    <property type="match status" value="1"/>
</dbReference>
<name>A0A181C5L9_9PROT</name>
<dbReference type="EMBL" id="CP050139">
    <property type="protein sequence ID" value="QIP37152.1"/>
    <property type="molecule type" value="Genomic_DNA"/>
</dbReference>
<keyword evidence="3" id="KW-1185">Reference proteome</keyword>
<dbReference type="GeneID" id="85023428"/>
<evidence type="ECO:0000313" key="3">
    <source>
        <dbReference type="Proteomes" id="UP000502533"/>
    </source>
</evidence>
<dbReference type="InterPro" id="IPR006076">
    <property type="entry name" value="FAD-dep_OxRdtase"/>
</dbReference>
<dbReference type="SUPFAM" id="SSF54373">
    <property type="entry name" value="FAD-linked reductases, C-terminal domain"/>
    <property type="match status" value="1"/>
</dbReference>
<dbReference type="Pfam" id="PF01266">
    <property type="entry name" value="DAO"/>
    <property type="match status" value="1"/>
</dbReference>
<dbReference type="InterPro" id="IPR036188">
    <property type="entry name" value="FAD/NAD-bd_sf"/>
</dbReference>
<reference evidence="2 3" key="1">
    <citation type="submission" date="2020-03" db="EMBL/GenBank/DDBJ databases">
        <title>Isolation of cellulose-producing strains, genome characterization and application of the synthesized cellulose films as an economical and sustainable material for piezoelectric sensor construction.</title>
        <authorList>
            <person name="Mangayil R.K."/>
        </authorList>
    </citation>
    <scope>NUCLEOTIDE SEQUENCE [LARGE SCALE GENOMIC DNA]</scope>
    <source>
        <strain evidence="2 3">ENS 9a1a</strain>
    </source>
</reference>
<evidence type="ECO:0000313" key="2">
    <source>
        <dbReference type="EMBL" id="QIP37152.1"/>
    </source>
</evidence>
<protein>
    <submittedName>
        <fullName evidence="2">FAD-binding oxidoreductase</fullName>
    </submittedName>
</protein>
<gene>
    <name evidence="2" type="ORF">GWK63_14745</name>
</gene>
<sequence>MRHPGTAADTIVIGGGMVGASIALGLVLRGHRVTVLDEGDRALRAARANFALLWVQSKGAGAPAYFNWSRMAAAAWPDFARQLEAMTGIVLHLSQRGGLTLALSGAEMDHLATRSARIACDQGSDFPHEMLDHSQTRALLPAIGPDVVGALFSPLDGHLNALALFHALHRAFGRSGGHYVPASPVRTITPTKTGTFILDTPHGYRECERVVLAAGLDNTRLAPMVGLHAPITPQRGQIMVTQRLPPFLDYPTNALRQTDNGSVLIGNSQDTVMTRQPVDLEIDAVMADRAIRSFPCLQAASVVRSWSCFRVKSPDGMPVYDHSTLWPGAFVASCHSGVTLAPNHTGLVCDAIHTGIIPPIMQAFSASRFTLTAASRS</sequence>
<dbReference type="KEGG" id="kre:GWK63_14745"/>
<dbReference type="PANTHER" id="PTHR13847">
    <property type="entry name" value="SARCOSINE DEHYDROGENASE-RELATED"/>
    <property type="match status" value="1"/>
</dbReference>
<dbReference type="GO" id="GO:0005737">
    <property type="term" value="C:cytoplasm"/>
    <property type="evidence" value="ECO:0007669"/>
    <property type="project" value="TreeGrafter"/>
</dbReference>
<evidence type="ECO:0000256" key="1">
    <source>
        <dbReference type="ARBA" id="ARBA00023002"/>
    </source>
</evidence>
<dbReference type="GO" id="GO:0016491">
    <property type="term" value="F:oxidoreductase activity"/>
    <property type="evidence" value="ECO:0007669"/>
    <property type="project" value="UniProtKB-KW"/>
</dbReference>
<dbReference type="RefSeq" id="WP_039999070.1">
    <property type="nucleotide sequence ID" value="NZ_CALMTF010000089.1"/>
</dbReference>
<accession>A0A181C5L9</accession>
<dbReference type="Proteomes" id="UP000502533">
    <property type="component" value="Chromosome"/>
</dbReference>